<sequence length="153" mass="17033">MEITIRKLIGGEAAPMHLLLEADPEEKAIQKYLHKSIVFLAEHQEQTAGVLVLVKRSSTSLEVMNLAVDEAFRGKGIAKKLLARAIIEGETGGYDFLEIGTGNSSLDQLALYQKCGFRMDGIISNYFLDHYDKPIYENGIPCLDMVRLKMSLT</sequence>
<dbReference type="InterPro" id="IPR016181">
    <property type="entry name" value="Acyl_CoA_acyltransferase"/>
</dbReference>
<dbReference type="GO" id="GO:0008080">
    <property type="term" value="F:N-acetyltransferase activity"/>
    <property type="evidence" value="ECO:0007669"/>
    <property type="project" value="InterPro"/>
</dbReference>
<comment type="caution">
    <text evidence="3">The sequence shown here is derived from an EMBL/GenBank/DDBJ whole genome shotgun (WGS) entry which is preliminary data.</text>
</comment>
<keyword evidence="4" id="KW-1185">Reference proteome</keyword>
<gene>
    <name evidence="3" type="ORF">GS18_0203225</name>
</gene>
<reference evidence="3 4" key="1">
    <citation type="journal article" date="2005" name="Int. J. Syst. Evol. Microbiol.">
        <title>Bacillus cibi sp. nov., isolated from jeotgal, a traditional Korean fermented seafood.</title>
        <authorList>
            <person name="Yoon J.H."/>
            <person name="Lee C.H."/>
            <person name="Oh T.K."/>
        </authorList>
    </citation>
    <scope>NUCLEOTIDE SEQUENCE [LARGE SCALE GENOMIC DNA]</scope>
    <source>
        <strain evidence="3 4">DSM 16189</strain>
    </source>
</reference>
<keyword evidence="1" id="KW-0808">Transferase</keyword>
<evidence type="ECO:0000313" key="4">
    <source>
        <dbReference type="Proteomes" id="UP000028549"/>
    </source>
</evidence>
<dbReference type="SUPFAM" id="SSF55729">
    <property type="entry name" value="Acyl-CoA N-acyltransferases (Nat)"/>
    <property type="match status" value="1"/>
</dbReference>
<evidence type="ECO:0000313" key="3">
    <source>
        <dbReference type="EMBL" id="KEZ53957.1"/>
    </source>
</evidence>
<dbReference type="CDD" id="cd04301">
    <property type="entry name" value="NAT_SF"/>
    <property type="match status" value="1"/>
</dbReference>
<dbReference type="Pfam" id="PF13508">
    <property type="entry name" value="Acetyltransf_7"/>
    <property type="match status" value="1"/>
</dbReference>
<accession>A0A084H2Z5</accession>
<dbReference type="InterPro" id="IPR000182">
    <property type="entry name" value="GNAT_dom"/>
</dbReference>
<dbReference type="STRING" id="246786.GS18_0203225"/>
<dbReference type="InterPro" id="IPR050769">
    <property type="entry name" value="NAT_camello-type"/>
</dbReference>
<dbReference type="PROSITE" id="PS51186">
    <property type="entry name" value="GNAT"/>
    <property type="match status" value="1"/>
</dbReference>
<organism evidence="3 4">
    <name type="scientific">Metabacillus indicus</name>
    <name type="common">Bacillus indicus</name>
    <dbReference type="NCBI Taxonomy" id="246786"/>
    <lineage>
        <taxon>Bacteria</taxon>
        <taxon>Bacillati</taxon>
        <taxon>Bacillota</taxon>
        <taxon>Bacilli</taxon>
        <taxon>Bacillales</taxon>
        <taxon>Bacillaceae</taxon>
        <taxon>Metabacillus</taxon>
    </lineage>
</organism>
<dbReference type="PANTHER" id="PTHR13947">
    <property type="entry name" value="GNAT FAMILY N-ACETYLTRANSFERASE"/>
    <property type="match status" value="1"/>
</dbReference>
<dbReference type="RefSeq" id="WP_029565477.1">
    <property type="nucleotide sequence ID" value="NZ_JNVC02000001.1"/>
</dbReference>
<evidence type="ECO:0000256" key="1">
    <source>
        <dbReference type="ARBA" id="ARBA00022679"/>
    </source>
</evidence>
<protein>
    <recommendedName>
        <fullName evidence="2">N-acetyltransferase domain-containing protein</fullName>
    </recommendedName>
</protein>
<dbReference type="AlphaFoldDB" id="A0A084H2Z5"/>
<dbReference type="PANTHER" id="PTHR13947:SF37">
    <property type="entry name" value="LD18367P"/>
    <property type="match status" value="1"/>
</dbReference>
<evidence type="ECO:0000259" key="2">
    <source>
        <dbReference type="PROSITE" id="PS51186"/>
    </source>
</evidence>
<feature type="domain" description="N-acetyltransferase" evidence="2">
    <location>
        <begin position="3"/>
        <end position="138"/>
    </location>
</feature>
<proteinExistence type="predicted"/>
<dbReference type="Proteomes" id="UP000028549">
    <property type="component" value="Unassembled WGS sequence"/>
</dbReference>
<dbReference type="OrthoDB" id="162775at2"/>
<dbReference type="EMBL" id="JNVC02000001">
    <property type="protein sequence ID" value="KEZ53957.1"/>
    <property type="molecule type" value="Genomic_DNA"/>
</dbReference>
<name>A0A084H2Z5_METID</name>
<dbReference type="Gene3D" id="3.40.630.30">
    <property type="match status" value="1"/>
</dbReference>